<proteinExistence type="inferred from homology"/>
<dbReference type="PROSITE" id="PS51160">
    <property type="entry name" value="ACYLPHOSPHATASE_3"/>
    <property type="match status" value="1"/>
</dbReference>
<evidence type="ECO:0000256" key="2">
    <source>
        <dbReference type="ARBA" id="ARBA00012150"/>
    </source>
</evidence>
<organism evidence="10 11">
    <name type="scientific">Pseudomassariella vexata</name>
    <dbReference type="NCBI Taxonomy" id="1141098"/>
    <lineage>
        <taxon>Eukaryota</taxon>
        <taxon>Fungi</taxon>
        <taxon>Dikarya</taxon>
        <taxon>Ascomycota</taxon>
        <taxon>Pezizomycotina</taxon>
        <taxon>Sordariomycetes</taxon>
        <taxon>Xylariomycetidae</taxon>
        <taxon>Amphisphaeriales</taxon>
        <taxon>Pseudomassariaceae</taxon>
        <taxon>Pseudomassariella</taxon>
    </lineage>
</organism>
<feature type="region of interest" description="Disordered" evidence="8">
    <location>
        <begin position="70"/>
        <end position="90"/>
    </location>
</feature>
<dbReference type="InterPro" id="IPR017968">
    <property type="entry name" value="Acylphosphatase_CS"/>
</dbReference>
<dbReference type="AlphaFoldDB" id="A0A1Y2E3A6"/>
<evidence type="ECO:0000256" key="7">
    <source>
        <dbReference type="RuleBase" id="RU004168"/>
    </source>
</evidence>
<dbReference type="GO" id="GO:0003998">
    <property type="term" value="F:acylphosphatase activity"/>
    <property type="evidence" value="ECO:0007669"/>
    <property type="project" value="UniProtKB-EC"/>
</dbReference>
<feature type="active site" evidence="5">
    <location>
        <position position="19"/>
    </location>
</feature>
<dbReference type="Pfam" id="PF00708">
    <property type="entry name" value="Acylphosphatase"/>
    <property type="match status" value="1"/>
</dbReference>
<reference evidence="10 11" key="1">
    <citation type="submission" date="2016-07" db="EMBL/GenBank/DDBJ databases">
        <title>Pervasive Adenine N6-methylation of Active Genes in Fungi.</title>
        <authorList>
            <consortium name="DOE Joint Genome Institute"/>
            <person name="Mondo S.J."/>
            <person name="Dannebaum R.O."/>
            <person name="Kuo R.C."/>
            <person name="Labutti K."/>
            <person name="Haridas S."/>
            <person name="Kuo A."/>
            <person name="Salamov A."/>
            <person name="Ahrendt S.R."/>
            <person name="Lipzen A."/>
            <person name="Sullivan W."/>
            <person name="Andreopoulos W.B."/>
            <person name="Clum A."/>
            <person name="Lindquist E."/>
            <person name="Daum C."/>
            <person name="Ramamoorthy G.K."/>
            <person name="Gryganskyi A."/>
            <person name="Culley D."/>
            <person name="Magnuson J.K."/>
            <person name="James T.Y."/>
            <person name="O'Malley M.A."/>
            <person name="Stajich J.E."/>
            <person name="Spatafora J.W."/>
            <person name="Visel A."/>
            <person name="Grigoriev I.V."/>
        </authorList>
    </citation>
    <scope>NUCLEOTIDE SEQUENCE [LARGE SCALE GENOMIC DNA]</scope>
    <source>
        <strain evidence="10 11">CBS 129021</strain>
    </source>
</reference>
<evidence type="ECO:0000256" key="3">
    <source>
        <dbReference type="ARBA" id="ARBA00022801"/>
    </source>
</evidence>
<dbReference type="InterPro" id="IPR001792">
    <property type="entry name" value="Acylphosphatase-like_dom"/>
</dbReference>
<dbReference type="Proteomes" id="UP000193689">
    <property type="component" value="Unassembled WGS sequence"/>
</dbReference>
<evidence type="ECO:0000256" key="6">
    <source>
        <dbReference type="RuleBase" id="RU000553"/>
    </source>
</evidence>
<comment type="similarity">
    <text evidence="1 7">Belongs to the acylphosphatase family.</text>
</comment>
<dbReference type="PANTHER" id="PTHR10029">
    <property type="entry name" value="ACYLPHOSPHATASE"/>
    <property type="match status" value="1"/>
</dbReference>
<protein>
    <recommendedName>
        <fullName evidence="2 5">Acylphosphatase</fullName>
        <ecNumber evidence="2 5">3.6.1.7</ecNumber>
    </recommendedName>
</protein>
<dbReference type="PRINTS" id="PR00112">
    <property type="entry name" value="ACYLPHPHTASE"/>
</dbReference>
<name>A0A1Y2E3A6_9PEZI</name>
<evidence type="ECO:0000259" key="9">
    <source>
        <dbReference type="PROSITE" id="PS51160"/>
    </source>
</evidence>
<sequence>MPQRIYFKVHGKVQGVFFRAFTQKKATAAAITGWCQNTESGKVEGEAQGTEDAIKQFLKDINNGPPHAKVVKLEQEDRDVQNDESQFEIR</sequence>
<evidence type="ECO:0000313" key="10">
    <source>
        <dbReference type="EMBL" id="ORY66023.1"/>
    </source>
</evidence>
<keyword evidence="11" id="KW-1185">Reference proteome</keyword>
<feature type="compositionally biased region" description="Basic and acidic residues" evidence="8">
    <location>
        <begin position="71"/>
        <end position="90"/>
    </location>
</feature>
<dbReference type="STRING" id="1141098.A0A1Y2E3A6"/>
<keyword evidence="3 5" id="KW-0378">Hydrolase</keyword>
<dbReference type="SUPFAM" id="SSF54975">
    <property type="entry name" value="Acylphosphatase/BLUF domain-like"/>
    <property type="match status" value="1"/>
</dbReference>
<dbReference type="RefSeq" id="XP_040716987.1">
    <property type="nucleotide sequence ID" value="XM_040859937.1"/>
</dbReference>
<dbReference type="GeneID" id="63776149"/>
<dbReference type="InterPro" id="IPR020456">
    <property type="entry name" value="Acylphosphatase"/>
</dbReference>
<accession>A0A1Y2E3A6</accession>
<dbReference type="PANTHER" id="PTHR10029:SF3">
    <property type="entry name" value="ACYLPHOSPHATASE-RELATED"/>
    <property type="match status" value="1"/>
</dbReference>
<dbReference type="OrthoDB" id="7961613at2759"/>
<dbReference type="EC" id="3.6.1.7" evidence="2 5"/>
<comment type="caution">
    <text evidence="10">The sequence shown here is derived from an EMBL/GenBank/DDBJ whole genome shotgun (WGS) entry which is preliminary data.</text>
</comment>
<feature type="active site" evidence="5">
    <location>
        <position position="37"/>
    </location>
</feature>
<dbReference type="PROSITE" id="PS00151">
    <property type="entry name" value="ACYLPHOSPHATASE_2"/>
    <property type="match status" value="1"/>
</dbReference>
<dbReference type="Gene3D" id="3.30.70.100">
    <property type="match status" value="1"/>
</dbReference>
<dbReference type="InterPro" id="IPR036046">
    <property type="entry name" value="Acylphosphatase-like_dom_sf"/>
</dbReference>
<evidence type="ECO:0000256" key="4">
    <source>
        <dbReference type="ARBA" id="ARBA00047645"/>
    </source>
</evidence>
<evidence type="ECO:0000256" key="5">
    <source>
        <dbReference type="PROSITE-ProRule" id="PRU00520"/>
    </source>
</evidence>
<feature type="domain" description="Acylphosphatase-like" evidence="9">
    <location>
        <begin position="4"/>
        <end position="90"/>
    </location>
</feature>
<comment type="catalytic activity">
    <reaction evidence="4 5 6">
        <text>an acyl phosphate + H2O = a carboxylate + phosphate + H(+)</text>
        <dbReference type="Rhea" id="RHEA:14965"/>
        <dbReference type="ChEBI" id="CHEBI:15377"/>
        <dbReference type="ChEBI" id="CHEBI:15378"/>
        <dbReference type="ChEBI" id="CHEBI:29067"/>
        <dbReference type="ChEBI" id="CHEBI:43474"/>
        <dbReference type="ChEBI" id="CHEBI:59918"/>
        <dbReference type="EC" id="3.6.1.7"/>
    </reaction>
</comment>
<evidence type="ECO:0000256" key="8">
    <source>
        <dbReference type="SAM" id="MobiDB-lite"/>
    </source>
</evidence>
<dbReference type="EMBL" id="MCFJ01000005">
    <property type="protein sequence ID" value="ORY66023.1"/>
    <property type="molecule type" value="Genomic_DNA"/>
</dbReference>
<gene>
    <name evidence="10" type="ORF">BCR38DRAFT_429042</name>
</gene>
<evidence type="ECO:0000313" key="11">
    <source>
        <dbReference type="Proteomes" id="UP000193689"/>
    </source>
</evidence>
<evidence type="ECO:0000256" key="1">
    <source>
        <dbReference type="ARBA" id="ARBA00005614"/>
    </source>
</evidence>
<dbReference type="InParanoid" id="A0A1Y2E3A6"/>
<dbReference type="PROSITE" id="PS00150">
    <property type="entry name" value="ACYLPHOSPHATASE_1"/>
    <property type="match status" value="1"/>
</dbReference>